<proteinExistence type="predicted"/>
<accession>A0A6L8UTT4</accession>
<dbReference type="EMBL" id="WTUZ01000010">
    <property type="protein sequence ID" value="MZQ81287.1"/>
    <property type="molecule type" value="Genomic_DNA"/>
</dbReference>
<gene>
    <name evidence="1" type="ORF">GQF01_04005</name>
</gene>
<name>A0A6L8UTT4_9BACL</name>
<organism evidence="1 2">
    <name type="scientific">Paenibacillus silvestris</name>
    <dbReference type="NCBI Taxonomy" id="2606219"/>
    <lineage>
        <taxon>Bacteria</taxon>
        <taxon>Bacillati</taxon>
        <taxon>Bacillota</taxon>
        <taxon>Bacilli</taxon>
        <taxon>Bacillales</taxon>
        <taxon>Paenibacillaceae</taxon>
        <taxon>Paenibacillus</taxon>
    </lineage>
</organism>
<dbReference type="AlphaFoldDB" id="A0A6L8UTT4"/>
<protein>
    <submittedName>
        <fullName evidence="1">Uncharacterized protein</fullName>
    </submittedName>
</protein>
<keyword evidence="2" id="KW-1185">Reference proteome</keyword>
<evidence type="ECO:0000313" key="2">
    <source>
        <dbReference type="Proteomes" id="UP000481087"/>
    </source>
</evidence>
<sequence length="68" mass="7663">MTTLHHDTELDNAILFYQYVMVMKDGKMIGGGLIEGYNEFEIQVGKKLYSREESSFIAAPAPQATIHL</sequence>
<evidence type="ECO:0000313" key="1">
    <source>
        <dbReference type="EMBL" id="MZQ81287.1"/>
    </source>
</evidence>
<dbReference type="RefSeq" id="WP_161405586.1">
    <property type="nucleotide sequence ID" value="NZ_WTUZ01000010.1"/>
</dbReference>
<reference evidence="1 2" key="1">
    <citation type="submission" date="2019-12" db="EMBL/GenBank/DDBJ databases">
        <title>Paenibacillus sp. nov. sp. isolated from soil.</title>
        <authorList>
            <person name="Kim J."/>
            <person name="Jeong S.E."/>
            <person name="Jung H.S."/>
            <person name="Jeon C.O."/>
        </authorList>
    </citation>
    <scope>NUCLEOTIDE SEQUENCE [LARGE SCALE GENOMIC DNA]</scope>
    <source>
        <strain evidence="1 2">5J-6</strain>
    </source>
</reference>
<comment type="caution">
    <text evidence="1">The sequence shown here is derived from an EMBL/GenBank/DDBJ whole genome shotgun (WGS) entry which is preliminary data.</text>
</comment>
<dbReference type="Proteomes" id="UP000481087">
    <property type="component" value="Unassembled WGS sequence"/>
</dbReference>